<feature type="chain" id="PRO_5031145333" evidence="2">
    <location>
        <begin position="28"/>
        <end position="131"/>
    </location>
</feature>
<keyword evidence="2" id="KW-0732">Signal</keyword>
<protein>
    <submittedName>
        <fullName evidence="3">Uncharacterized protein</fullName>
    </submittedName>
</protein>
<evidence type="ECO:0000313" key="3">
    <source>
        <dbReference type="EMBL" id="MBB4701788.1"/>
    </source>
</evidence>
<feature type="region of interest" description="Disordered" evidence="1">
    <location>
        <begin position="44"/>
        <end position="131"/>
    </location>
</feature>
<feature type="compositionally biased region" description="Low complexity" evidence="1">
    <location>
        <begin position="100"/>
        <end position="116"/>
    </location>
</feature>
<feature type="signal peptide" evidence="2">
    <location>
        <begin position="1"/>
        <end position="27"/>
    </location>
</feature>
<dbReference type="RefSeq" id="WP_184881089.1">
    <property type="nucleotide sequence ID" value="NZ_BOOV01000007.1"/>
</dbReference>
<comment type="caution">
    <text evidence="3">The sequence shown here is derived from an EMBL/GenBank/DDBJ whole genome shotgun (WGS) entry which is preliminary data.</text>
</comment>
<proteinExistence type="predicted"/>
<reference evidence="3 4" key="1">
    <citation type="submission" date="2020-08" db="EMBL/GenBank/DDBJ databases">
        <title>Sequencing the genomes of 1000 actinobacteria strains.</title>
        <authorList>
            <person name="Klenk H.-P."/>
        </authorList>
    </citation>
    <scope>NUCLEOTIDE SEQUENCE [LARGE SCALE GENOMIC DNA]</scope>
    <source>
        <strain evidence="3 4">DSM 45784</strain>
    </source>
</reference>
<sequence length="131" mass="13214">MTAVLRALLAVTAAVLLVHGVAPGAEASGSPAFRSEPFALVAQAPAPTAPVPSPASFPEDADHDGCPKPWEQPGAAGWHKSSPPPSRNGGPPPQRARAVAETASLAGTSGAGAFALRRARPTGPRLPVFRC</sequence>
<evidence type="ECO:0000256" key="1">
    <source>
        <dbReference type="SAM" id="MobiDB-lite"/>
    </source>
</evidence>
<organism evidence="3 4">
    <name type="scientific">Sphaerisporangium siamense</name>
    <dbReference type="NCBI Taxonomy" id="795645"/>
    <lineage>
        <taxon>Bacteria</taxon>
        <taxon>Bacillati</taxon>
        <taxon>Actinomycetota</taxon>
        <taxon>Actinomycetes</taxon>
        <taxon>Streptosporangiales</taxon>
        <taxon>Streptosporangiaceae</taxon>
        <taxon>Sphaerisporangium</taxon>
    </lineage>
</organism>
<dbReference type="AlphaFoldDB" id="A0A7W7D7L9"/>
<evidence type="ECO:0000313" key="4">
    <source>
        <dbReference type="Proteomes" id="UP000542210"/>
    </source>
</evidence>
<keyword evidence="4" id="KW-1185">Reference proteome</keyword>
<gene>
    <name evidence="3" type="ORF">BJ982_003332</name>
</gene>
<dbReference type="EMBL" id="JACHND010000001">
    <property type="protein sequence ID" value="MBB4701788.1"/>
    <property type="molecule type" value="Genomic_DNA"/>
</dbReference>
<dbReference type="Proteomes" id="UP000542210">
    <property type="component" value="Unassembled WGS sequence"/>
</dbReference>
<accession>A0A7W7D7L9</accession>
<evidence type="ECO:0000256" key="2">
    <source>
        <dbReference type="SAM" id="SignalP"/>
    </source>
</evidence>
<name>A0A7W7D7L9_9ACTN</name>
<feature type="compositionally biased region" description="Pro residues" evidence="1">
    <location>
        <begin position="82"/>
        <end position="94"/>
    </location>
</feature>